<dbReference type="InterPro" id="IPR014014">
    <property type="entry name" value="RNA_helicase_DEAD_Q_motif"/>
</dbReference>
<feature type="domain" description="DEAD-box RNA helicase Q" evidence="12">
    <location>
        <begin position="27"/>
        <end position="55"/>
    </location>
</feature>
<dbReference type="AlphaFoldDB" id="A0AAW2H8L7"/>
<dbReference type="EMBL" id="JARGDH010000006">
    <property type="protein sequence ID" value="KAL0266081.1"/>
    <property type="molecule type" value="Genomic_DNA"/>
</dbReference>
<evidence type="ECO:0000313" key="13">
    <source>
        <dbReference type="EMBL" id="KAL0266081.1"/>
    </source>
</evidence>
<dbReference type="SUPFAM" id="SSF52540">
    <property type="entry name" value="P-loop containing nucleoside triphosphate hydrolases"/>
    <property type="match status" value="2"/>
</dbReference>
<evidence type="ECO:0000256" key="3">
    <source>
        <dbReference type="ARBA" id="ARBA00022801"/>
    </source>
</evidence>
<dbReference type="Pfam" id="PF00270">
    <property type="entry name" value="DEAD"/>
    <property type="match status" value="1"/>
</dbReference>
<dbReference type="PANTHER" id="PTHR47958">
    <property type="entry name" value="ATP-DEPENDENT RNA HELICASE DBP3"/>
    <property type="match status" value="1"/>
</dbReference>
<accession>A0AAW2H8L7</accession>
<comment type="similarity">
    <text evidence="8">Belongs to the DEAD box helicase family.</text>
</comment>
<gene>
    <name evidence="13" type="ORF">PYX00_011797</name>
</gene>
<reference evidence="13" key="1">
    <citation type="journal article" date="2024" name="Gigascience">
        <title>Chromosome-level genome of the poultry shaft louse Menopon gallinae provides insight into the host-switching and adaptive evolution of parasitic lice.</title>
        <authorList>
            <person name="Xu Y."/>
            <person name="Ma L."/>
            <person name="Liu S."/>
            <person name="Liang Y."/>
            <person name="Liu Q."/>
            <person name="He Z."/>
            <person name="Tian L."/>
            <person name="Duan Y."/>
            <person name="Cai W."/>
            <person name="Li H."/>
            <person name="Song F."/>
        </authorList>
    </citation>
    <scope>NUCLEOTIDE SEQUENCE</scope>
    <source>
        <strain evidence="13">Cailab_2023a</strain>
    </source>
</reference>
<sequence>MSEDDVREFRRKNEMRVRGTDVPKPITQFSDIDFDKRVMREFEERKYTGPTPIQAQGWPMALSGRDMVGIAQTGSGKTISFALPALIHAKKQREQRRNDEPIVPIVLVLAPTRELCLQIQGEIDTYSRFFGLATAAVYGGVSSQPQKQALVNGVDVLVATPGRLIDLYEQGFALLKRVTFLVLDEADRMLDMGFEPQLRRIIPQTSEGRQTLMWSATWPKEVRDLAQSYMTNYIQVNIGSDDLTSNARIQQKIEFISPREKQGCLLRILQNVEGKVIVFCNMKRTCDDIEYALLQERMPAVAIHGDKTQAMRDRVIGDFKSGRRPILIATDVAARGLCEDYVHRIGRTARGNTAEGTAVTFFTDMDRNNARDLIKILNDAKQEVPKELRDMSGDGDSRRFSRYGGYNNRSRGYGGRRW</sequence>
<evidence type="ECO:0000256" key="6">
    <source>
        <dbReference type="ARBA" id="ARBA00047984"/>
    </source>
</evidence>
<comment type="catalytic activity">
    <reaction evidence="6">
        <text>ATP + H2O = ADP + phosphate + H(+)</text>
        <dbReference type="Rhea" id="RHEA:13065"/>
        <dbReference type="ChEBI" id="CHEBI:15377"/>
        <dbReference type="ChEBI" id="CHEBI:15378"/>
        <dbReference type="ChEBI" id="CHEBI:30616"/>
        <dbReference type="ChEBI" id="CHEBI:43474"/>
        <dbReference type="ChEBI" id="CHEBI:456216"/>
        <dbReference type="EC" id="3.6.4.13"/>
    </reaction>
</comment>
<dbReference type="GO" id="GO:0003724">
    <property type="term" value="F:RNA helicase activity"/>
    <property type="evidence" value="ECO:0007669"/>
    <property type="project" value="UniProtKB-EC"/>
</dbReference>
<protein>
    <recommendedName>
        <fullName evidence="1">RNA helicase</fullName>
        <ecNumber evidence="1">3.6.4.13</ecNumber>
    </recommendedName>
</protein>
<dbReference type="PROSITE" id="PS51194">
    <property type="entry name" value="HELICASE_CTER"/>
    <property type="match status" value="1"/>
</dbReference>
<feature type="region of interest" description="Disordered" evidence="9">
    <location>
        <begin position="1"/>
        <end position="24"/>
    </location>
</feature>
<dbReference type="SMART" id="SM00490">
    <property type="entry name" value="HELICc"/>
    <property type="match status" value="1"/>
</dbReference>
<evidence type="ECO:0000256" key="5">
    <source>
        <dbReference type="ARBA" id="ARBA00022840"/>
    </source>
</evidence>
<dbReference type="PROSITE" id="PS51195">
    <property type="entry name" value="Q_MOTIF"/>
    <property type="match status" value="1"/>
</dbReference>
<proteinExistence type="inferred from homology"/>
<dbReference type="PROSITE" id="PS00039">
    <property type="entry name" value="DEAD_ATP_HELICASE"/>
    <property type="match status" value="1"/>
</dbReference>
<organism evidence="13">
    <name type="scientific">Menopon gallinae</name>
    <name type="common">poultry shaft louse</name>
    <dbReference type="NCBI Taxonomy" id="328185"/>
    <lineage>
        <taxon>Eukaryota</taxon>
        <taxon>Metazoa</taxon>
        <taxon>Ecdysozoa</taxon>
        <taxon>Arthropoda</taxon>
        <taxon>Hexapoda</taxon>
        <taxon>Insecta</taxon>
        <taxon>Pterygota</taxon>
        <taxon>Neoptera</taxon>
        <taxon>Paraneoptera</taxon>
        <taxon>Psocodea</taxon>
        <taxon>Troctomorpha</taxon>
        <taxon>Phthiraptera</taxon>
        <taxon>Amblycera</taxon>
        <taxon>Menoponidae</taxon>
        <taxon>Menopon</taxon>
    </lineage>
</organism>
<dbReference type="SMART" id="SM00487">
    <property type="entry name" value="DEXDc"/>
    <property type="match status" value="1"/>
</dbReference>
<feature type="domain" description="Helicase ATP-binding" evidence="10">
    <location>
        <begin position="58"/>
        <end position="236"/>
    </location>
</feature>
<feature type="short sequence motif" description="Q motif" evidence="7">
    <location>
        <begin position="27"/>
        <end position="55"/>
    </location>
</feature>
<dbReference type="Gene3D" id="3.40.50.300">
    <property type="entry name" value="P-loop containing nucleotide triphosphate hydrolases"/>
    <property type="match status" value="3"/>
</dbReference>
<keyword evidence="3 8" id="KW-0378">Hydrolase</keyword>
<dbReference type="GO" id="GO:0005524">
    <property type="term" value="F:ATP binding"/>
    <property type="evidence" value="ECO:0007669"/>
    <property type="project" value="UniProtKB-KW"/>
</dbReference>
<dbReference type="InterPro" id="IPR001650">
    <property type="entry name" value="Helicase_C-like"/>
</dbReference>
<feature type="compositionally biased region" description="Basic and acidic residues" evidence="9">
    <location>
        <begin position="7"/>
        <end position="21"/>
    </location>
</feature>
<dbReference type="GO" id="GO:0003676">
    <property type="term" value="F:nucleic acid binding"/>
    <property type="evidence" value="ECO:0007669"/>
    <property type="project" value="InterPro"/>
</dbReference>
<dbReference type="EC" id="3.6.4.13" evidence="1"/>
<evidence type="ECO:0000256" key="7">
    <source>
        <dbReference type="PROSITE-ProRule" id="PRU00552"/>
    </source>
</evidence>
<dbReference type="InterPro" id="IPR000629">
    <property type="entry name" value="RNA-helicase_DEAD-box_CS"/>
</dbReference>
<dbReference type="InterPro" id="IPR011545">
    <property type="entry name" value="DEAD/DEAH_box_helicase_dom"/>
</dbReference>
<feature type="domain" description="Helicase C-terminal" evidence="11">
    <location>
        <begin position="248"/>
        <end position="418"/>
    </location>
</feature>
<evidence type="ECO:0000256" key="9">
    <source>
        <dbReference type="SAM" id="MobiDB-lite"/>
    </source>
</evidence>
<dbReference type="FunFam" id="3.40.50.300:FF:000079">
    <property type="entry name" value="probable ATP-dependent RNA helicase DDX17"/>
    <property type="match status" value="1"/>
</dbReference>
<evidence type="ECO:0000256" key="8">
    <source>
        <dbReference type="RuleBase" id="RU000492"/>
    </source>
</evidence>
<keyword evidence="4 8" id="KW-0347">Helicase</keyword>
<comment type="caution">
    <text evidence="13">The sequence shown here is derived from an EMBL/GenBank/DDBJ whole genome shotgun (WGS) entry which is preliminary data.</text>
</comment>
<evidence type="ECO:0000259" key="10">
    <source>
        <dbReference type="PROSITE" id="PS51192"/>
    </source>
</evidence>
<dbReference type="InterPro" id="IPR027417">
    <property type="entry name" value="P-loop_NTPase"/>
</dbReference>
<evidence type="ECO:0000256" key="1">
    <source>
        <dbReference type="ARBA" id="ARBA00012552"/>
    </source>
</evidence>
<dbReference type="Pfam" id="PF00271">
    <property type="entry name" value="Helicase_C"/>
    <property type="match status" value="1"/>
</dbReference>
<evidence type="ECO:0000256" key="4">
    <source>
        <dbReference type="ARBA" id="ARBA00022806"/>
    </source>
</evidence>
<evidence type="ECO:0000259" key="11">
    <source>
        <dbReference type="PROSITE" id="PS51194"/>
    </source>
</evidence>
<dbReference type="CDD" id="cd18787">
    <property type="entry name" value="SF2_C_DEAD"/>
    <property type="match status" value="1"/>
</dbReference>
<dbReference type="GO" id="GO:0010468">
    <property type="term" value="P:regulation of gene expression"/>
    <property type="evidence" value="ECO:0007669"/>
    <property type="project" value="UniProtKB-ARBA"/>
</dbReference>
<dbReference type="PROSITE" id="PS51192">
    <property type="entry name" value="HELICASE_ATP_BIND_1"/>
    <property type="match status" value="1"/>
</dbReference>
<keyword evidence="2 8" id="KW-0547">Nucleotide-binding</keyword>
<keyword evidence="5 8" id="KW-0067">ATP-binding</keyword>
<name>A0AAW2H8L7_9NEOP</name>
<evidence type="ECO:0000259" key="12">
    <source>
        <dbReference type="PROSITE" id="PS51195"/>
    </source>
</evidence>
<dbReference type="InterPro" id="IPR014001">
    <property type="entry name" value="Helicase_ATP-bd"/>
</dbReference>
<evidence type="ECO:0000256" key="2">
    <source>
        <dbReference type="ARBA" id="ARBA00022741"/>
    </source>
</evidence>
<dbReference type="GO" id="GO:0016787">
    <property type="term" value="F:hydrolase activity"/>
    <property type="evidence" value="ECO:0007669"/>
    <property type="project" value="UniProtKB-KW"/>
</dbReference>